<organism evidence="2 3">
    <name type="scientific">Ambispora leptoticha</name>
    <dbReference type="NCBI Taxonomy" id="144679"/>
    <lineage>
        <taxon>Eukaryota</taxon>
        <taxon>Fungi</taxon>
        <taxon>Fungi incertae sedis</taxon>
        <taxon>Mucoromycota</taxon>
        <taxon>Glomeromycotina</taxon>
        <taxon>Glomeromycetes</taxon>
        <taxon>Archaeosporales</taxon>
        <taxon>Ambisporaceae</taxon>
        <taxon>Ambispora</taxon>
    </lineage>
</organism>
<keyword evidence="3" id="KW-1185">Reference proteome</keyword>
<feature type="non-terminal residue" evidence="2">
    <location>
        <position position="729"/>
    </location>
</feature>
<comment type="caution">
    <text evidence="2">The sequence shown here is derived from an EMBL/GenBank/DDBJ whole genome shotgun (WGS) entry which is preliminary data.</text>
</comment>
<evidence type="ECO:0000313" key="2">
    <source>
        <dbReference type="EMBL" id="CAG8632176.1"/>
    </source>
</evidence>
<evidence type="ECO:0000313" key="3">
    <source>
        <dbReference type="Proteomes" id="UP000789508"/>
    </source>
</evidence>
<gene>
    <name evidence="2" type="ORF">ALEPTO_LOCUS9400</name>
</gene>
<name>A0A9N9D9T7_9GLOM</name>
<keyword evidence="1" id="KW-0175">Coiled coil</keyword>
<dbReference type="EMBL" id="CAJVPS010007135">
    <property type="protein sequence ID" value="CAG8632176.1"/>
    <property type="molecule type" value="Genomic_DNA"/>
</dbReference>
<dbReference type="OrthoDB" id="2499658at2759"/>
<dbReference type="Proteomes" id="UP000789508">
    <property type="component" value="Unassembled WGS sequence"/>
</dbReference>
<evidence type="ECO:0000256" key="1">
    <source>
        <dbReference type="SAM" id="Coils"/>
    </source>
</evidence>
<feature type="coiled-coil region" evidence="1">
    <location>
        <begin position="602"/>
        <end position="629"/>
    </location>
</feature>
<accession>A0A9N9D9T7</accession>
<proteinExistence type="predicted"/>
<dbReference type="PANTHER" id="PTHR37409">
    <property type="entry name" value="RIKEN CDNA D130052B06 GENE"/>
    <property type="match status" value="1"/>
</dbReference>
<dbReference type="PANTHER" id="PTHR37409:SF5">
    <property type="entry name" value="CELL WALL PROTEIN AWA1-LIKE"/>
    <property type="match status" value="1"/>
</dbReference>
<reference evidence="2" key="1">
    <citation type="submission" date="2021-06" db="EMBL/GenBank/DDBJ databases">
        <authorList>
            <person name="Kallberg Y."/>
            <person name="Tangrot J."/>
            <person name="Rosling A."/>
        </authorList>
    </citation>
    <scope>NUCLEOTIDE SEQUENCE</scope>
    <source>
        <strain evidence="2">FL130A</strain>
    </source>
</reference>
<dbReference type="AlphaFoldDB" id="A0A9N9D9T7"/>
<sequence>NLPKTKQQKALINNELLNKIKTVLLNPQNTLLYDKNMRCWVKKKFRLEEIVLGDYRVVVKATNNPVLIVEKFYKVLCQTHGEITQHGGQKQTWKSIHEKWGYIKQEIVEQFVNNCTACAVRKPAFHSLAAKPIIARNFLSRMQMDLIDLSYIPDGEFKYVCHIRDHFSRFSWTKAIMSKRPIEVRRGCNEQFMVQIPQENPYELVYRNKPRSDCTLINELYTNNIFNEEEISDTIEVSDADYEANPDNDFLLNNIDDSEQSPDSVVCSVHPIIILVVLCLRPQALCFLPEVLCLRPEALCYYMIMMGRLRQLCAEKGRIINMSLPNNRDLVSSPNNYGHVSSPNYCDHVSSPNNCDYVSSPKNPVLLHDDNSSYTKKKIYKNAYGRVFDIFSNCNLGFLSDLMSSPNNRNLMSSLNNRGYVSSPNNCDHVSSPNNCGHVSSPKNPVLLHDDNDVVLKGRLRQLCAGKRRIINSESVLFSNYNVLPLLNKYGLVSSPNNRDSVSSPNNGSLVSSNSCGLVSSSNNYGHVSSPKNLMFLYDNEMLMDVVLKRRLRQLCAGKECIINMSSSNNCGLVSSPNNCGLVSSSNSCNGALVDITNNLNSEQHEMLRDAARRNLQQYTDKMAQQILKKRKLIDFKVGDFVRVNIPRIDRFSIDCPTLPCKILEKIEDNRYRLGCKFGIINVCYSSGELEALGTTTYVELNNIPSKQVSIRKAARLQSVGMVSSSICN</sequence>
<protein>
    <submittedName>
        <fullName evidence="2">4812_t:CDS:1</fullName>
    </submittedName>
</protein>